<evidence type="ECO:0000313" key="2">
    <source>
        <dbReference type="EMBL" id="EJT78478.1"/>
    </source>
</evidence>
<reference evidence="2" key="2">
    <citation type="submission" date="2010-07" db="EMBL/GenBank/DDBJ databases">
        <authorList>
            <consortium name="The Broad Institute Genome Sequencing Platform"/>
            <consortium name="Broad Institute Genome Sequencing Center for Infectious Disease"/>
            <person name="Ma L.-J."/>
            <person name="Dead R."/>
            <person name="Young S."/>
            <person name="Zeng Q."/>
            <person name="Koehrsen M."/>
            <person name="Alvarado L."/>
            <person name="Berlin A."/>
            <person name="Chapman S.B."/>
            <person name="Chen Z."/>
            <person name="Freedman E."/>
            <person name="Gellesch M."/>
            <person name="Goldberg J."/>
            <person name="Griggs A."/>
            <person name="Gujja S."/>
            <person name="Heilman E.R."/>
            <person name="Heiman D."/>
            <person name="Hepburn T."/>
            <person name="Howarth C."/>
            <person name="Jen D."/>
            <person name="Larson L."/>
            <person name="Mehta T."/>
            <person name="Neiman D."/>
            <person name="Pearson M."/>
            <person name="Roberts A."/>
            <person name="Saif S."/>
            <person name="Shea T."/>
            <person name="Shenoy N."/>
            <person name="Sisk P."/>
            <person name="Stolte C."/>
            <person name="Sykes S."/>
            <person name="Walk T."/>
            <person name="White J."/>
            <person name="Yandava C."/>
            <person name="Haas B."/>
            <person name="Nusbaum C."/>
            <person name="Birren B."/>
        </authorList>
    </citation>
    <scope>NUCLEOTIDE SEQUENCE</scope>
    <source>
        <strain evidence="2">R3-111a-1</strain>
    </source>
</reference>
<dbReference type="VEuPathDB" id="FungiDB:GGTG_03578"/>
<sequence>MATTLDDLINKSEPHRHFSNRPRAGSDPIDTLHPNSAGGWFEKAAIETNFS</sequence>
<feature type="region of interest" description="Disordered" evidence="1">
    <location>
        <begin position="1"/>
        <end position="36"/>
    </location>
</feature>
<dbReference type="GeneID" id="20344036"/>
<dbReference type="RefSeq" id="XP_009219623.1">
    <property type="nucleotide sequence ID" value="XM_009221359.1"/>
</dbReference>
<dbReference type="Proteomes" id="UP000006039">
    <property type="component" value="Unassembled WGS sequence"/>
</dbReference>
<gene>
    <name evidence="3" type="primary">20344036</name>
    <name evidence="2" type="ORF">GGTG_03578</name>
</gene>
<dbReference type="EMBL" id="GL385396">
    <property type="protein sequence ID" value="EJT78478.1"/>
    <property type="molecule type" value="Genomic_DNA"/>
</dbReference>
<protein>
    <submittedName>
        <fullName evidence="2 3">Uncharacterized protein</fullName>
    </submittedName>
</protein>
<evidence type="ECO:0000313" key="3">
    <source>
        <dbReference type="EnsemblFungi" id="EJT78478"/>
    </source>
</evidence>
<accession>J3NQM2</accession>
<reference evidence="4" key="1">
    <citation type="submission" date="2010-07" db="EMBL/GenBank/DDBJ databases">
        <title>The genome sequence of Gaeumannomyces graminis var. tritici strain R3-111a-1.</title>
        <authorList>
            <consortium name="The Broad Institute Genome Sequencing Platform"/>
            <person name="Ma L.-J."/>
            <person name="Dead R."/>
            <person name="Young S."/>
            <person name="Zeng Q."/>
            <person name="Koehrsen M."/>
            <person name="Alvarado L."/>
            <person name="Berlin A."/>
            <person name="Chapman S.B."/>
            <person name="Chen Z."/>
            <person name="Freedman E."/>
            <person name="Gellesch M."/>
            <person name="Goldberg J."/>
            <person name="Griggs A."/>
            <person name="Gujja S."/>
            <person name="Heilman E.R."/>
            <person name="Heiman D."/>
            <person name="Hepburn T."/>
            <person name="Howarth C."/>
            <person name="Jen D."/>
            <person name="Larson L."/>
            <person name="Mehta T."/>
            <person name="Neiman D."/>
            <person name="Pearson M."/>
            <person name="Roberts A."/>
            <person name="Saif S."/>
            <person name="Shea T."/>
            <person name="Shenoy N."/>
            <person name="Sisk P."/>
            <person name="Stolte C."/>
            <person name="Sykes S."/>
            <person name="Walk T."/>
            <person name="White J."/>
            <person name="Yandava C."/>
            <person name="Haas B."/>
            <person name="Nusbaum C."/>
            <person name="Birren B."/>
        </authorList>
    </citation>
    <scope>NUCLEOTIDE SEQUENCE [LARGE SCALE GENOMIC DNA]</scope>
    <source>
        <strain evidence="4">R3-111a-1</strain>
    </source>
</reference>
<name>J3NQM2_GAET3</name>
<keyword evidence="4" id="KW-1185">Reference proteome</keyword>
<reference evidence="3" key="5">
    <citation type="submission" date="2018-04" db="UniProtKB">
        <authorList>
            <consortium name="EnsemblFungi"/>
        </authorList>
    </citation>
    <scope>IDENTIFICATION</scope>
    <source>
        <strain evidence="3">R3-111a-1</strain>
    </source>
</reference>
<dbReference type="EnsemblFungi" id="EJT78478">
    <property type="protein sequence ID" value="EJT78478"/>
    <property type="gene ID" value="GGTG_03578"/>
</dbReference>
<reference evidence="3" key="4">
    <citation type="journal article" date="2015" name="G3 (Bethesda)">
        <title>Genome sequences of three phytopathogenic species of the Magnaporthaceae family of fungi.</title>
        <authorList>
            <person name="Okagaki L.H."/>
            <person name="Nunes C.C."/>
            <person name="Sailsbery J."/>
            <person name="Clay B."/>
            <person name="Brown D."/>
            <person name="John T."/>
            <person name="Oh Y."/>
            <person name="Young N."/>
            <person name="Fitzgerald M."/>
            <person name="Haas B.J."/>
            <person name="Zeng Q."/>
            <person name="Young S."/>
            <person name="Adiconis X."/>
            <person name="Fan L."/>
            <person name="Levin J.Z."/>
            <person name="Mitchell T.K."/>
            <person name="Okubara P.A."/>
            <person name="Farman M.L."/>
            <person name="Kohn L.M."/>
            <person name="Birren B."/>
            <person name="Ma L.-J."/>
            <person name="Dean R.A."/>
        </authorList>
    </citation>
    <scope>NUCLEOTIDE SEQUENCE</scope>
    <source>
        <strain evidence="3">R3-111a-1</strain>
    </source>
</reference>
<evidence type="ECO:0000256" key="1">
    <source>
        <dbReference type="SAM" id="MobiDB-lite"/>
    </source>
</evidence>
<dbReference type="AlphaFoldDB" id="J3NQM2"/>
<organism evidence="2">
    <name type="scientific">Gaeumannomyces tritici (strain R3-111a-1)</name>
    <name type="common">Wheat and barley take-all root rot fungus</name>
    <name type="synonym">Gaeumannomyces graminis var. tritici</name>
    <dbReference type="NCBI Taxonomy" id="644352"/>
    <lineage>
        <taxon>Eukaryota</taxon>
        <taxon>Fungi</taxon>
        <taxon>Dikarya</taxon>
        <taxon>Ascomycota</taxon>
        <taxon>Pezizomycotina</taxon>
        <taxon>Sordariomycetes</taxon>
        <taxon>Sordariomycetidae</taxon>
        <taxon>Magnaporthales</taxon>
        <taxon>Magnaporthaceae</taxon>
        <taxon>Gaeumannomyces</taxon>
    </lineage>
</organism>
<proteinExistence type="predicted"/>
<dbReference type="HOGENOM" id="CLU_3106464_0_0_1"/>
<evidence type="ECO:0000313" key="4">
    <source>
        <dbReference type="Proteomes" id="UP000006039"/>
    </source>
</evidence>
<dbReference type="OrthoDB" id="10538229at2759"/>
<reference evidence="2" key="3">
    <citation type="submission" date="2010-09" db="EMBL/GenBank/DDBJ databases">
        <title>Annotation of Gaeumannomyces graminis var. tritici R3-111a-1.</title>
        <authorList>
            <consortium name="The Broad Institute Genome Sequencing Platform"/>
            <person name="Ma L.-J."/>
            <person name="Dead R."/>
            <person name="Young S.K."/>
            <person name="Zeng Q."/>
            <person name="Gargeya S."/>
            <person name="Fitzgerald M."/>
            <person name="Haas B."/>
            <person name="Abouelleil A."/>
            <person name="Alvarado L."/>
            <person name="Arachchi H.M."/>
            <person name="Berlin A."/>
            <person name="Brown A."/>
            <person name="Chapman S.B."/>
            <person name="Chen Z."/>
            <person name="Dunbar C."/>
            <person name="Freedman E."/>
            <person name="Gearin G."/>
            <person name="Gellesch M."/>
            <person name="Goldberg J."/>
            <person name="Griggs A."/>
            <person name="Gujja S."/>
            <person name="Heiman D."/>
            <person name="Howarth C."/>
            <person name="Larson L."/>
            <person name="Lui A."/>
            <person name="MacDonald P.J.P."/>
            <person name="Mehta T."/>
            <person name="Montmayeur A."/>
            <person name="Murphy C."/>
            <person name="Neiman D."/>
            <person name="Pearson M."/>
            <person name="Priest M."/>
            <person name="Roberts A."/>
            <person name="Saif S."/>
            <person name="Shea T."/>
            <person name="Shenoy N."/>
            <person name="Sisk P."/>
            <person name="Stolte C."/>
            <person name="Sykes S."/>
            <person name="Yandava C."/>
            <person name="Wortman J."/>
            <person name="Nusbaum C."/>
            <person name="Birren B."/>
        </authorList>
    </citation>
    <scope>NUCLEOTIDE SEQUENCE</scope>
    <source>
        <strain evidence="2">R3-111a-1</strain>
    </source>
</reference>